<keyword evidence="4" id="KW-1185">Reference proteome</keyword>
<dbReference type="Proteomes" id="UP000266723">
    <property type="component" value="Unassembled WGS sequence"/>
</dbReference>
<protein>
    <recommendedName>
        <fullName evidence="2">Putative plant transposon protein domain-containing protein</fullName>
    </recommendedName>
</protein>
<feature type="domain" description="Putative plant transposon protein" evidence="2">
    <location>
        <begin position="513"/>
        <end position="673"/>
    </location>
</feature>
<dbReference type="Pfam" id="PF20167">
    <property type="entry name" value="Transposase_32"/>
    <property type="match status" value="2"/>
</dbReference>
<feature type="region of interest" description="Disordered" evidence="1">
    <location>
        <begin position="733"/>
        <end position="757"/>
    </location>
</feature>
<name>A0ABQ7F2Q4_BRACR</name>
<organism evidence="3 4">
    <name type="scientific">Brassica cretica</name>
    <name type="common">Mustard</name>
    <dbReference type="NCBI Taxonomy" id="69181"/>
    <lineage>
        <taxon>Eukaryota</taxon>
        <taxon>Viridiplantae</taxon>
        <taxon>Streptophyta</taxon>
        <taxon>Embryophyta</taxon>
        <taxon>Tracheophyta</taxon>
        <taxon>Spermatophyta</taxon>
        <taxon>Magnoliopsida</taxon>
        <taxon>eudicotyledons</taxon>
        <taxon>Gunneridae</taxon>
        <taxon>Pentapetalae</taxon>
        <taxon>rosids</taxon>
        <taxon>malvids</taxon>
        <taxon>Brassicales</taxon>
        <taxon>Brassicaceae</taxon>
        <taxon>Brassiceae</taxon>
        <taxon>Brassica</taxon>
    </lineage>
</organism>
<feature type="compositionally biased region" description="Acidic residues" evidence="1">
    <location>
        <begin position="743"/>
        <end position="757"/>
    </location>
</feature>
<evidence type="ECO:0000256" key="1">
    <source>
        <dbReference type="SAM" id="MobiDB-lite"/>
    </source>
</evidence>
<feature type="domain" description="Putative plant transposon protein" evidence="2">
    <location>
        <begin position="99"/>
        <end position="261"/>
    </location>
</feature>
<dbReference type="EMBL" id="QGKV02000297">
    <property type="protein sequence ID" value="KAF3609618.1"/>
    <property type="molecule type" value="Genomic_DNA"/>
</dbReference>
<accession>A0ABQ7F2Q4</accession>
<comment type="caution">
    <text evidence="3">The sequence shown here is derived from an EMBL/GenBank/DDBJ whole genome shotgun (WGS) entry which is preliminary data.</text>
</comment>
<evidence type="ECO:0000313" key="4">
    <source>
        <dbReference type="Proteomes" id="UP000266723"/>
    </source>
</evidence>
<sequence>MSSSSTDNEVEAFQPKEPRYQASRAIFQARNQENPEMLRSNITPFSSRFVTSNSAERYEKLAPREFMIQQRLDVNDENFFDVKQVVVRSGLIYTLIDSDLFHPNVVKEFIANLGAAEDRENGVAVFLRGSMVDFSPSLINALYLVPRFEEDHDYLAADIDRVCSFLTDNRVQRWEAMSSKYLTTTNKVLYKLVCSNWIPTTNYTSMNQERLKFFYMIHHHRSFDFGLMVYDQIISFAANINTDRPRRIIFPTLIQQVIDYQRTVLSFEDDEEYTGYPKLIVKDKKAGRGQGADSRSVDLLADIERTIADLKSIRIRLRRGEYPQYPRQTPQDEEEDEVELDSEESIIPIDVYVYKAGYHHNSHDFRTLIRMSSVVSLSKTVSDTSHSQIETCNPLEEAPDCLREEHLLRLPPPLVLPDLPANESGNNGERSLCRRLLRLLHIRLPHLPTTRLKPFNPKSRVIKQAVLSSKHEIKRTPRCFVPTSLRSRVASSRAIRMRVRSGLICTLIDSDMFHPNVVKEFIANLGAAEDRGNGVVVFLRGSMVDLSPILINALYLVPGFEEDHDYLAADIDRVCSFLTDNRVQRWEAMSSKYMTLTNQVLYKLVCSNWIPTTNYTSMNQERLKFLYMIQHHRNFDFGHMVYDQIISFAANINTDRSRRIIFPTLIQEVIDYQRTVLSFEDDEEYTGYPKLVVKDKKEGRGQGADSRSVDLLADIERTIADLKSIQIRLKRGEYPQYPRQTPQDEEEDEVELDSEES</sequence>
<evidence type="ECO:0000313" key="3">
    <source>
        <dbReference type="EMBL" id="KAF3609618.1"/>
    </source>
</evidence>
<dbReference type="InterPro" id="IPR046796">
    <property type="entry name" value="Transposase_32_dom"/>
</dbReference>
<evidence type="ECO:0000259" key="2">
    <source>
        <dbReference type="Pfam" id="PF20167"/>
    </source>
</evidence>
<proteinExistence type="predicted"/>
<reference evidence="3 4" key="1">
    <citation type="journal article" date="2020" name="BMC Genomics">
        <title>Intraspecific diversification of the crop wild relative Brassica cretica Lam. using demographic model selection.</title>
        <authorList>
            <person name="Kioukis A."/>
            <person name="Michalopoulou V.A."/>
            <person name="Briers L."/>
            <person name="Pirintsos S."/>
            <person name="Studholme D.J."/>
            <person name="Pavlidis P."/>
            <person name="Sarris P.F."/>
        </authorList>
    </citation>
    <scope>NUCLEOTIDE SEQUENCE [LARGE SCALE GENOMIC DNA]</scope>
    <source>
        <strain evidence="4">cv. PFS-1207/04</strain>
    </source>
</reference>
<gene>
    <name evidence="3" type="ORF">DY000_02049605</name>
</gene>